<comment type="caution">
    <text evidence="2">The sequence shown here is derived from an EMBL/GenBank/DDBJ whole genome shotgun (WGS) entry which is preliminary data.</text>
</comment>
<organism evidence="2 3">
    <name type="scientific">Lactobacillus helveticus CIRM-BIA 951</name>
    <dbReference type="NCBI Taxonomy" id="1226334"/>
    <lineage>
        <taxon>Bacteria</taxon>
        <taxon>Bacillati</taxon>
        <taxon>Bacillota</taxon>
        <taxon>Bacilli</taxon>
        <taxon>Lactobacillales</taxon>
        <taxon>Lactobacillaceae</taxon>
        <taxon>Lactobacillus</taxon>
    </lineage>
</organism>
<gene>
    <name evidence="2" type="ORF">LHCIRMBIA951_01832</name>
</gene>
<feature type="region of interest" description="Disordered" evidence="1">
    <location>
        <begin position="1"/>
        <end position="20"/>
    </location>
</feature>
<dbReference type="EMBL" id="CBUK010000005">
    <property type="protein sequence ID" value="CDI57292.1"/>
    <property type="molecule type" value="Genomic_DNA"/>
</dbReference>
<proteinExistence type="predicted"/>
<reference evidence="2" key="1">
    <citation type="submission" date="2013-09" db="EMBL/GenBank/DDBJ databases">
        <title>Draft Genome Sequence of five Lactobacillus helveticus strains CIRM-BIA 101T, 103, 104, 951 and 953 isolated from milk product.</title>
        <authorList>
            <person name="Valence F."/>
            <person name="Chuat V."/>
            <person name="Ma L."/>
            <person name="Creno S."/>
            <person name="Falentin H."/>
            <person name="Lortal S."/>
            <person name="Bizet C."/>
            <person name="Clermont D."/>
            <person name="Loux V."/>
            <person name="Bouchier C."/>
            <person name="Cousin S."/>
        </authorList>
    </citation>
    <scope>NUCLEOTIDE SEQUENCE [LARGE SCALE GENOMIC DNA]</scope>
    <source>
        <strain evidence="2">CIRM-BIA 951</strain>
    </source>
</reference>
<dbReference type="Proteomes" id="UP000017248">
    <property type="component" value="Unassembled WGS sequence"/>
</dbReference>
<name>U6EZL6_LACHE</name>
<evidence type="ECO:0000313" key="3">
    <source>
        <dbReference type="Proteomes" id="UP000017248"/>
    </source>
</evidence>
<evidence type="ECO:0000256" key="1">
    <source>
        <dbReference type="SAM" id="MobiDB-lite"/>
    </source>
</evidence>
<dbReference type="HOGENOM" id="CLU_3428239_0_0_9"/>
<dbReference type="AlphaFoldDB" id="U6EZL6"/>
<protein>
    <submittedName>
        <fullName evidence="2">Uncharacterized protein</fullName>
    </submittedName>
</protein>
<evidence type="ECO:0000313" key="2">
    <source>
        <dbReference type="EMBL" id="CDI57292.1"/>
    </source>
</evidence>
<keyword evidence="3" id="KW-1185">Reference proteome</keyword>
<accession>U6EZL6</accession>
<sequence length="20" mass="2322">MNNIPDELQKNSRVTAKHLL</sequence>